<dbReference type="AlphaFoldDB" id="A0AAP0NAL3"/>
<comment type="caution">
    <text evidence="1">The sequence shown here is derived from an EMBL/GenBank/DDBJ whole genome shotgun (WGS) entry which is preliminary data.</text>
</comment>
<protein>
    <recommendedName>
        <fullName evidence="3">F-box protein</fullName>
    </recommendedName>
</protein>
<dbReference type="EMBL" id="JBBPBK010000015">
    <property type="protein sequence ID" value="KAK9268751.1"/>
    <property type="molecule type" value="Genomic_DNA"/>
</dbReference>
<evidence type="ECO:0000313" key="1">
    <source>
        <dbReference type="EMBL" id="KAK9268751.1"/>
    </source>
</evidence>
<dbReference type="PANTHER" id="PTHR38926">
    <property type="entry name" value="F-BOX DOMAIN CONTAINING PROTEIN, EXPRESSED"/>
    <property type="match status" value="1"/>
</dbReference>
<gene>
    <name evidence="1" type="ORF">L1049_000512</name>
</gene>
<dbReference type="Proteomes" id="UP001415857">
    <property type="component" value="Unassembled WGS sequence"/>
</dbReference>
<accession>A0AAP0NAL3</accession>
<keyword evidence="2" id="KW-1185">Reference proteome</keyword>
<evidence type="ECO:0008006" key="3">
    <source>
        <dbReference type="Google" id="ProtNLM"/>
    </source>
</evidence>
<sequence>MKKQQNPPWEDLNPFLLSKIFSHLPIHDQLFGPPFVCHSWLSATLETLFHNSILDLRLIDSLDDENQLSRFYHLLTLAINHHQDWVSIYFPNEQVFGYFATLYIAEQTPTISSVVLPSDSCSNALPIYMSLLYWRNLRVFRARLDQSAWLSVLSQLADFCENIVELGIHGDIEEKEVAYVVECFPRLEVLDFSESTLCGNALGVVLDGRLKRLKELNILHCLIMGEDGEYVSADEYAKSKAFKNEVLQKASGLRSLKKFRYCCDKSCTYCN</sequence>
<dbReference type="Gene3D" id="3.80.10.10">
    <property type="entry name" value="Ribonuclease Inhibitor"/>
    <property type="match status" value="1"/>
</dbReference>
<dbReference type="PANTHER" id="PTHR38926:SF2">
    <property type="entry name" value="F-BOX_LRR-REPEAT PROTEIN 21-RELATED"/>
    <property type="match status" value="1"/>
</dbReference>
<name>A0AAP0NAL3_LIQFO</name>
<dbReference type="InterPro" id="IPR036047">
    <property type="entry name" value="F-box-like_dom_sf"/>
</dbReference>
<dbReference type="SUPFAM" id="SSF52047">
    <property type="entry name" value="RNI-like"/>
    <property type="match status" value="1"/>
</dbReference>
<dbReference type="InterPro" id="IPR032675">
    <property type="entry name" value="LRR_dom_sf"/>
</dbReference>
<proteinExistence type="predicted"/>
<dbReference type="SUPFAM" id="SSF81383">
    <property type="entry name" value="F-box domain"/>
    <property type="match status" value="1"/>
</dbReference>
<organism evidence="1 2">
    <name type="scientific">Liquidambar formosana</name>
    <name type="common">Formosan gum</name>
    <dbReference type="NCBI Taxonomy" id="63359"/>
    <lineage>
        <taxon>Eukaryota</taxon>
        <taxon>Viridiplantae</taxon>
        <taxon>Streptophyta</taxon>
        <taxon>Embryophyta</taxon>
        <taxon>Tracheophyta</taxon>
        <taxon>Spermatophyta</taxon>
        <taxon>Magnoliopsida</taxon>
        <taxon>eudicotyledons</taxon>
        <taxon>Gunneridae</taxon>
        <taxon>Pentapetalae</taxon>
        <taxon>Saxifragales</taxon>
        <taxon>Altingiaceae</taxon>
        <taxon>Liquidambar</taxon>
    </lineage>
</organism>
<evidence type="ECO:0000313" key="2">
    <source>
        <dbReference type="Proteomes" id="UP001415857"/>
    </source>
</evidence>
<reference evidence="1 2" key="1">
    <citation type="journal article" date="2024" name="Plant J.">
        <title>Genome sequences and population genomics reveal climatic adaptation and genomic divergence between two closely related sweetgum species.</title>
        <authorList>
            <person name="Xu W.Q."/>
            <person name="Ren C.Q."/>
            <person name="Zhang X.Y."/>
            <person name="Comes H.P."/>
            <person name="Liu X.H."/>
            <person name="Li Y.G."/>
            <person name="Kettle C.J."/>
            <person name="Jalonen R."/>
            <person name="Gaisberger H."/>
            <person name="Ma Y.Z."/>
            <person name="Qiu Y.X."/>
        </authorList>
    </citation>
    <scope>NUCLEOTIDE SEQUENCE [LARGE SCALE GENOMIC DNA]</scope>
    <source>
        <strain evidence="1">Hangzhou</strain>
    </source>
</reference>